<accession>A0ABV6NGA5</accession>
<protein>
    <submittedName>
        <fullName evidence="2">Uncharacterized protein</fullName>
    </submittedName>
</protein>
<comment type="caution">
    <text evidence="2">The sequence shown here is derived from an EMBL/GenBank/DDBJ whole genome shotgun (WGS) entry which is preliminary data.</text>
</comment>
<sequence>MVVFLNEHGWVLFILSKGLTWLAALLFLISRYRLRIDRLKDRQWLFLIHTTTLFVIHLAWLMIDSKASNQRLFLINDWIQHPHHGFLIIRFSTSLVMCGVFYMSLIYTSFYFVRYFAGLGTLEIHK</sequence>
<evidence type="ECO:0000256" key="1">
    <source>
        <dbReference type="SAM" id="Phobius"/>
    </source>
</evidence>
<name>A0ABV6NGA5_9BACI</name>
<feature type="transmembrane region" description="Helical" evidence="1">
    <location>
        <begin position="12"/>
        <end position="32"/>
    </location>
</feature>
<evidence type="ECO:0000313" key="2">
    <source>
        <dbReference type="EMBL" id="MFC0559800.1"/>
    </source>
</evidence>
<proteinExistence type="predicted"/>
<gene>
    <name evidence="2" type="ORF">ACFFH4_12145</name>
</gene>
<keyword evidence="1" id="KW-1133">Transmembrane helix</keyword>
<reference evidence="2 3" key="1">
    <citation type="submission" date="2024-09" db="EMBL/GenBank/DDBJ databases">
        <authorList>
            <person name="Sun Q."/>
            <person name="Mori K."/>
        </authorList>
    </citation>
    <scope>NUCLEOTIDE SEQUENCE [LARGE SCALE GENOMIC DNA]</scope>
    <source>
        <strain evidence="2 3">NCAIM B.02301</strain>
    </source>
</reference>
<dbReference type="EMBL" id="JBHLTR010000017">
    <property type="protein sequence ID" value="MFC0559800.1"/>
    <property type="molecule type" value="Genomic_DNA"/>
</dbReference>
<keyword evidence="1" id="KW-0812">Transmembrane</keyword>
<keyword evidence="3" id="KW-1185">Reference proteome</keyword>
<feature type="transmembrane region" description="Helical" evidence="1">
    <location>
        <begin position="83"/>
        <end position="105"/>
    </location>
</feature>
<dbReference type="Proteomes" id="UP001589833">
    <property type="component" value="Unassembled WGS sequence"/>
</dbReference>
<dbReference type="RefSeq" id="WP_273840865.1">
    <property type="nucleotide sequence ID" value="NZ_JAQQWT010000002.1"/>
</dbReference>
<feature type="transmembrane region" description="Helical" evidence="1">
    <location>
        <begin position="44"/>
        <end position="63"/>
    </location>
</feature>
<keyword evidence="1" id="KW-0472">Membrane</keyword>
<evidence type="ECO:0000313" key="3">
    <source>
        <dbReference type="Proteomes" id="UP001589833"/>
    </source>
</evidence>
<organism evidence="2 3">
    <name type="scientific">Halalkalibacter alkalisediminis</name>
    <dbReference type="NCBI Taxonomy" id="935616"/>
    <lineage>
        <taxon>Bacteria</taxon>
        <taxon>Bacillati</taxon>
        <taxon>Bacillota</taxon>
        <taxon>Bacilli</taxon>
        <taxon>Bacillales</taxon>
        <taxon>Bacillaceae</taxon>
        <taxon>Halalkalibacter</taxon>
    </lineage>
</organism>